<accession>A0AAE4AR89</accession>
<dbReference type="Gene3D" id="3.40.50.720">
    <property type="entry name" value="NAD(P)-binding Rossmann-like Domain"/>
    <property type="match status" value="1"/>
</dbReference>
<dbReference type="EMBL" id="JAUSUL010000001">
    <property type="protein sequence ID" value="MDQ0314936.1"/>
    <property type="molecule type" value="Genomic_DNA"/>
</dbReference>
<dbReference type="SUPFAM" id="SSF51735">
    <property type="entry name" value="NAD(P)-binding Rossmann-fold domains"/>
    <property type="match status" value="1"/>
</dbReference>
<gene>
    <name evidence="2" type="ORF">J2S73_001373</name>
</gene>
<organism evidence="2 3">
    <name type="scientific">Amorphus orientalis</name>
    <dbReference type="NCBI Taxonomy" id="649198"/>
    <lineage>
        <taxon>Bacteria</taxon>
        <taxon>Pseudomonadati</taxon>
        <taxon>Pseudomonadota</taxon>
        <taxon>Alphaproteobacteria</taxon>
        <taxon>Hyphomicrobiales</taxon>
        <taxon>Amorphaceae</taxon>
        <taxon>Amorphus</taxon>
    </lineage>
</organism>
<dbReference type="PANTHER" id="PTHR15020">
    <property type="entry name" value="FLAVIN REDUCTASE-RELATED"/>
    <property type="match status" value="1"/>
</dbReference>
<evidence type="ECO:0000259" key="1">
    <source>
        <dbReference type="Pfam" id="PF13460"/>
    </source>
</evidence>
<dbReference type="Proteomes" id="UP001229244">
    <property type="component" value="Unassembled WGS sequence"/>
</dbReference>
<sequence length="284" mass="30153">MTTVTDEQALDRDRERTPAACDAHPLELLAFCGPHEALEGEPVDGVAIVRFPRWRKSMKVFIVGIGGGVGRRVGEQLAAAGDEPTGLVRQQRQVEALASLGIKTKFGDLVAMSVDELADAVHGADAVVFSAGAGGKDGDDATTRIDGDGPGKLAEAAALAGVRRFILVSVFPEAWRERRMDASFEHYMVQKKRAEIALVQTDLDWLIVRPSALLNDPGTGRVDLGLAKVHEQITRDDVATTVVALLKSSDLSRLILEVTGGEVPIAEAVAAVREATAPCGSEQA</sequence>
<evidence type="ECO:0000313" key="3">
    <source>
        <dbReference type="Proteomes" id="UP001229244"/>
    </source>
</evidence>
<dbReference type="Pfam" id="PF13460">
    <property type="entry name" value="NAD_binding_10"/>
    <property type="match status" value="1"/>
</dbReference>
<protein>
    <submittedName>
        <fullName evidence="2">Uncharacterized protein YbjT (DUF2867 family)</fullName>
    </submittedName>
</protein>
<dbReference type="AlphaFoldDB" id="A0AAE4AR89"/>
<dbReference type="InterPro" id="IPR016040">
    <property type="entry name" value="NAD(P)-bd_dom"/>
</dbReference>
<feature type="domain" description="NAD(P)-binding" evidence="1">
    <location>
        <begin position="66"/>
        <end position="248"/>
    </location>
</feature>
<comment type="caution">
    <text evidence="2">The sequence shown here is derived from an EMBL/GenBank/DDBJ whole genome shotgun (WGS) entry which is preliminary data.</text>
</comment>
<dbReference type="InterPro" id="IPR036291">
    <property type="entry name" value="NAD(P)-bd_dom_sf"/>
</dbReference>
<evidence type="ECO:0000313" key="2">
    <source>
        <dbReference type="EMBL" id="MDQ0314936.1"/>
    </source>
</evidence>
<reference evidence="2" key="1">
    <citation type="submission" date="2023-07" db="EMBL/GenBank/DDBJ databases">
        <title>Genomic Encyclopedia of Type Strains, Phase IV (KMG-IV): sequencing the most valuable type-strain genomes for metagenomic binning, comparative biology and taxonomic classification.</title>
        <authorList>
            <person name="Goeker M."/>
        </authorList>
    </citation>
    <scope>NUCLEOTIDE SEQUENCE</scope>
    <source>
        <strain evidence="2">DSM 21202</strain>
    </source>
</reference>
<dbReference type="PANTHER" id="PTHR15020:SF50">
    <property type="entry name" value="UPF0659 PROTEIN YMR090W"/>
    <property type="match status" value="1"/>
</dbReference>
<proteinExistence type="predicted"/>
<dbReference type="RefSeq" id="WP_306884718.1">
    <property type="nucleotide sequence ID" value="NZ_JAUSUL010000001.1"/>
</dbReference>
<name>A0AAE4AR89_9HYPH</name>
<keyword evidence="3" id="KW-1185">Reference proteome</keyword>